<dbReference type="InterPro" id="IPR003593">
    <property type="entry name" value="AAA+_ATPase"/>
</dbReference>
<dbReference type="SUPFAM" id="SSF52540">
    <property type="entry name" value="P-loop containing nucleoside triphosphate hydrolases"/>
    <property type="match status" value="1"/>
</dbReference>
<dbReference type="GO" id="GO:0008289">
    <property type="term" value="F:lipid binding"/>
    <property type="evidence" value="ECO:0007669"/>
    <property type="project" value="UniProtKB-KW"/>
</dbReference>
<dbReference type="Pfam" id="PF00308">
    <property type="entry name" value="Bac_DnaA"/>
    <property type="match status" value="1"/>
</dbReference>
<evidence type="ECO:0000256" key="8">
    <source>
        <dbReference type="RuleBase" id="RU004227"/>
    </source>
</evidence>
<comment type="similarity">
    <text evidence="8">Belongs to the DnaA family.</text>
</comment>
<keyword evidence="1" id="KW-0963">Cytoplasm</keyword>
<evidence type="ECO:0000256" key="2">
    <source>
        <dbReference type="ARBA" id="ARBA00022705"/>
    </source>
</evidence>
<feature type="domain" description="Chromosomal replication initiator DnaA C-terminal" evidence="10">
    <location>
        <begin position="273"/>
        <end position="342"/>
    </location>
</feature>
<keyword evidence="3 7" id="KW-0547">Nucleotide-binding</keyword>
<dbReference type="Gene3D" id="1.10.1750.10">
    <property type="match status" value="1"/>
</dbReference>
<dbReference type="GO" id="GO:0006275">
    <property type="term" value="P:regulation of DNA replication"/>
    <property type="evidence" value="ECO:0007669"/>
    <property type="project" value="InterPro"/>
</dbReference>
<evidence type="ECO:0000259" key="10">
    <source>
        <dbReference type="SMART" id="SM00760"/>
    </source>
</evidence>
<sequence>MIATQPTVTSFPLERPLLRARWRDATAGNNPALPFFIAGTENRLITSVCQSNSGVFDLGNPVLLIGPTGCGKTSLALHLAAQQAIALGQVQQVGAVKYLPAIDFARGFAEASAADDMPPFRAEIDDAPVLVIDDLHLMADKAPAQEELAARIEMRTDAQRPTLITCRRLPPEIRSFRPRLVSRTLHGLTLPIRLPSGEARRLILRELAMMNDVNLDEALFDALDAGLEDDLSVRALDGAMKQVSLWCRMNDSAVDLAAINNAIGATKRSDDVSLGKICRVVARRSGLKTADLRSSSRKQSVVRARSLAMLIARRQTGNSLDQIGKYFGGRDHSTVLHAIRKSESMLDSDTDLHQTHNDVTEKLFS</sequence>
<keyword evidence="6 7" id="KW-0238">DNA-binding</keyword>
<dbReference type="Gene3D" id="3.40.50.300">
    <property type="entry name" value="P-loop containing nucleotide triphosphate hydrolases"/>
    <property type="match status" value="1"/>
</dbReference>
<reference evidence="11 12" key="1">
    <citation type="submission" date="2019-02" db="EMBL/GenBank/DDBJ databases">
        <title>Deep-cultivation of Planctomycetes and their phenomic and genomic characterization uncovers novel biology.</title>
        <authorList>
            <person name="Wiegand S."/>
            <person name="Jogler M."/>
            <person name="Boedeker C."/>
            <person name="Pinto D."/>
            <person name="Vollmers J."/>
            <person name="Rivas-Marin E."/>
            <person name="Kohn T."/>
            <person name="Peeters S.H."/>
            <person name="Heuer A."/>
            <person name="Rast P."/>
            <person name="Oberbeckmann S."/>
            <person name="Bunk B."/>
            <person name="Jeske O."/>
            <person name="Meyerdierks A."/>
            <person name="Storesund J.E."/>
            <person name="Kallscheuer N."/>
            <person name="Luecker S."/>
            <person name="Lage O.M."/>
            <person name="Pohl T."/>
            <person name="Merkel B.J."/>
            <person name="Hornburger P."/>
            <person name="Mueller R.-W."/>
            <person name="Bruemmer F."/>
            <person name="Labrenz M."/>
            <person name="Spormann A.M."/>
            <person name="Op den Camp H."/>
            <person name="Overmann J."/>
            <person name="Amann R."/>
            <person name="Jetten M.S.M."/>
            <person name="Mascher T."/>
            <person name="Medema M.H."/>
            <person name="Devos D.P."/>
            <person name="Kaster A.-K."/>
            <person name="Ovreas L."/>
            <person name="Rohde M."/>
            <person name="Galperin M.Y."/>
            <person name="Jogler C."/>
        </authorList>
    </citation>
    <scope>NUCLEOTIDE SEQUENCE [LARGE SCALE GENOMIC DNA]</scope>
    <source>
        <strain evidence="11 12">K23_9</strain>
    </source>
</reference>
<dbReference type="GO" id="GO:0005886">
    <property type="term" value="C:plasma membrane"/>
    <property type="evidence" value="ECO:0007669"/>
    <property type="project" value="TreeGrafter"/>
</dbReference>
<dbReference type="PANTHER" id="PTHR30050">
    <property type="entry name" value="CHROMOSOMAL REPLICATION INITIATOR PROTEIN DNAA"/>
    <property type="match status" value="1"/>
</dbReference>
<dbReference type="Proteomes" id="UP000319817">
    <property type="component" value="Chromosome"/>
</dbReference>
<evidence type="ECO:0000256" key="4">
    <source>
        <dbReference type="ARBA" id="ARBA00022840"/>
    </source>
</evidence>
<dbReference type="GO" id="GO:0005524">
    <property type="term" value="F:ATP binding"/>
    <property type="evidence" value="ECO:0007669"/>
    <property type="project" value="UniProtKB-KW"/>
</dbReference>
<feature type="domain" description="AAA+ ATPase" evidence="9">
    <location>
        <begin position="58"/>
        <end position="214"/>
    </location>
</feature>
<evidence type="ECO:0000256" key="1">
    <source>
        <dbReference type="ARBA" id="ARBA00022490"/>
    </source>
</evidence>
<evidence type="ECO:0000313" key="12">
    <source>
        <dbReference type="Proteomes" id="UP000319817"/>
    </source>
</evidence>
<dbReference type="InterPro" id="IPR013317">
    <property type="entry name" value="DnaA_dom"/>
</dbReference>
<accession>A0A517NLR9</accession>
<dbReference type="PANTHER" id="PTHR30050:SF2">
    <property type="entry name" value="CHROMOSOMAL REPLICATION INITIATOR PROTEIN DNAA"/>
    <property type="match status" value="1"/>
</dbReference>
<dbReference type="InterPro" id="IPR027417">
    <property type="entry name" value="P-loop_NTPase"/>
</dbReference>
<dbReference type="InterPro" id="IPR013159">
    <property type="entry name" value="DnaA_C"/>
</dbReference>
<evidence type="ECO:0000259" key="9">
    <source>
        <dbReference type="SMART" id="SM00382"/>
    </source>
</evidence>
<dbReference type="CDD" id="cd00009">
    <property type="entry name" value="AAA"/>
    <property type="match status" value="1"/>
</dbReference>
<evidence type="ECO:0000256" key="3">
    <source>
        <dbReference type="ARBA" id="ARBA00022741"/>
    </source>
</evidence>
<keyword evidence="12" id="KW-1185">Reference proteome</keyword>
<evidence type="ECO:0000313" key="11">
    <source>
        <dbReference type="EMBL" id="QDT08072.1"/>
    </source>
</evidence>
<dbReference type="SMART" id="SM00760">
    <property type="entry name" value="Bac_DnaA_C"/>
    <property type="match status" value="1"/>
</dbReference>
<dbReference type="SUPFAM" id="SSF48295">
    <property type="entry name" value="TrpR-like"/>
    <property type="match status" value="1"/>
</dbReference>
<comment type="function">
    <text evidence="7">Plays an essential role in the initiation and regulation of chromosomal replication. ATP-DnaA binds to the origin of replication (oriC) to initiate formation of the DNA replication initiation complex once per cell cycle. Binds the DnaA box (a 9 base pair repeat at the origin) and separates the double-stranded (ds)DNA. Forms a right-handed helical filament on oriC DNA; dsDNA binds to the exterior of the filament while single-stranded (ss)DNA is stabiized in the filament's interior. The ATP-DnaA-oriC complex binds and stabilizes one strand of the AT-rich DNA unwinding element (DUE), permitting loading of DNA polymerase. After initiation quickly degrades to an ADP-DnaA complex that is not apt for DNA replication. Binds acidic phospholipids.</text>
</comment>
<organism evidence="11 12">
    <name type="scientific">Stieleria marina</name>
    <dbReference type="NCBI Taxonomy" id="1930275"/>
    <lineage>
        <taxon>Bacteria</taxon>
        <taxon>Pseudomonadati</taxon>
        <taxon>Planctomycetota</taxon>
        <taxon>Planctomycetia</taxon>
        <taxon>Pirellulales</taxon>
        <taxon>Pirellulaceae</taxon>
        <taxon>Stieleria</taxon>
    </lineage>
</organism>
<evidence type="ECO:0000256" key="6">
    <source>
        <dbReference type="ARBA" id="ARBA00023125"/>
    </source>
</evidence>
<dbReference type="RefSeq" id="WP_145415677.1">
    <property type="nucleotide sequence ID" value="NZ_CP036526.1"/>
</dbReference>
<evidence type="ECO:0000256" key="7">
    <source>
        <dbReference type="RuleBase" id="RU000577"/>
    </source>
</evidence>
<gene>
    <name evidence="11" type="primary">dnaA_1</name>
    <name evidence="11" type="ORF">K239x_00010</name>
</gene>
<dbReference type="Pfam" id="PF08299">
    <property type="entry name" value="Bac_DnaA_C"/>
    <property type="match status" value="1"/>
</dbReference>
<keyword evidence="2 7" id="KW-0235">DNA replication</keyword>
<proteinExistence type="inferred from homology"/>
<dbReference type="PRINTS" id="PR00051">
    <property type="entry name" value="DNAA"/>
</dbReference>
<name>A0A517NLR9_9BACT</name>
<protein>
    <recommendedName>
        <fullName evidence="7">Chromosomal replication initiator protein DnaA</fullName>
    </recommendedName>
</protein>
<dbReference type="GO" id="GO:0006270">
    <property type="term" value="P:DNA replication initiation"/>
    <property type="evidence" value="ECO:0007669"/>
    <property type="project" value="InterPro"/>
</dbReference>
<dbReference type="GO" id="GO:0003688">
    <property type="term" value="F:DNA replication origin binding"/>
    <property type="evidence" value="ECO:0007669"/>
    <property type="project" value="TreeGrafter"/>
</dbReference>
<dbReference type="InterPro" id="IPR020591">
    <property type="entry name" value="Chromosome_initiator_DnaA-like"/>
</dbReference>
<dbReference type="EMBL" id="CP036526">
    <property type="protein sequence ID" value="QDT08072.1"/>
    <property type="molecule type" value="Genomic_DNA"/>
</dbReference>
<dbReference type="CDD" id="cd06571">
    <property type="entry name" value="Bac_DnaA_C"/>
    <property type="match status" value="1"/>
</dbReference>
<keyword evidence="5" id="KW-0446">Lipid-binding</keyword>
<dbReference type="OrthoDB" id="9807019at2"/>
<evidence type="ECO:0000256" key="5">
    <source>
        <dbReference type="ARBA" id="ARBA00023121"/>
    </source>
</evidence>
<dbReference type="InterPro" id="IPR010921">
    <property type="entry name" value="Trp_repressor/repl_initiator"/>
</dbReference>
<dbReference type="SMART" id="SM00382">
    <property type="entry name" value="AAA"/>
    <property type="match status" value="1"/>
</dbReference>
<dbReference type="AlphaFoldDB" id="A0A517NLR9"/>
<keyword evidence="4 7" id="KW-0067">ATP-binding</keyword>